<dbReference type="NCBIfam" id="TIGR02098">
    <property type="entry name" value="MJ0042_CXXC"/>
    <property type="match status" value="1"/>
</dbReference>
<organism evidence="3 4">
    <name type="scientific">Myxococcus xanthus (strain DK1622)</name>
    <dbReference type="NCBI Taxonomy" id="246197"/>
    <lineage>
        <taxon>Bacteria</taxon>
        <taxon>Pseudomonadati</taxon>
        <taxon>Myxococcota</taxon>
        <taxon>Myxococcia</taxon>
        <taxon>Myxococcales</taxon>
        <taxon>Cystobacterineae</taxon>
        <taxon>Myxococcaceae</taxon>
        <taxon>Myxococcus</taxon>
    </lineage>
</organism>
<accession>Q1D073</accession>
<dbReference type="AlphaFoldDB" id="Q1D073"/>
<feature type="region of interest" description="Disordered" evidence="1">
    <location>
        <begin position="41"/>
        <end position="329"/>
    </location>
</feature>
<dbReference type="InterPro" id="IPR011723">
    <property type="entry name" value="Znf/thioredoxin_put"/>
</dbReference>
<feature type="compositionally biased region" description="Low complexity" evidence="1">
    <location>
        <begin position="222"/>
        <end position="239"/>
    </location>
</feature>
<dbReference type="EMBL" id="CP000113">
    <property type="protein sequence ID" value="ABF87569.1"/>
    <property type="molecule type" value="Genomic_DNA"/>
</dbReference>
<evidence type="ECO:0000259" key="2">
    <source>
        <dbReference type="Pfam" id="PF13717"/>
    </source>
</evidence>
<protein>
    <recommendedName>
        <fullName evidence="2">Zinc finger/thioredoxin putative domain-containing protein</fullName>
    </recommendedName>
</protein>
<dbReference type="GeneID" id="41364768"/>
<feature type="compositionally biased region" description="Pro residues" evidence="1">
    <location>
        <begin position="126"/>
        <end position="145"/>
    </location>
</feature>
<sequence length="787" mass="78727">MIVKCERCQTRFKIPDEKVTEKGVKVRCTKCQNTFRVTREAAVGAPGEPPAPSSDGQVDPFAQFGVAPDPTSVDVTKPGYFELGVEASKPMPARPSPPGPSWNSMDGDLGSEDGVFREPTRITSLPLPPAARPPDAPVGRAPPPGAFVVPGTERSGRPPAAVPAPPGPGSAPARAAGARGAGGPAGMEDRSMPPVPEDAGPSVSPASARRAAAPPPVADPFSELLGPPSPAEPSAANALRRSAVPPPPGGAPAGAVALGTLRPGAAPPPAAPPAYGGDDPFASIDIDDAAAMPTMATGAPPPVENDPFASIDIDDATVPSAAPGLPRPVGSDPFASIDIHAAVPAKSPRAASPSVGSDPLAAADIHASGPAKSTKAAAPSVGSSPLAAADIHAAGPAKSTSPSSGNGPLAAFDLHASSPAAAGSNDPFAAIDLRAPAASTRKAAPPPAGSNPFASIDIHADASAASGSGPVPGGSDPFASVDLHADSSAAIPSSVNPRDLFDLGSDVGGHGEDSGLLPTDTGRAALFGTSDASDASLLGDVPPAVDDAEAFGVTLGRVGAPSGVQREVLDMDGLPSKPVVTVAKPTARPEDVGIPQSRPSSRLRKALGFTVNFVLAAALVAVLGTVGRVYLSEGRLDVSALSLDSLRTLFVPASKPLVAVDVTNGLYETREGRSLFYVRGDAANHSDAAARIRVRAALYDGSQRVASAEALVGGVPTPEELYGVGSPDAAVALRQRVDEAAVSVAPGAKAPFVVIFPEHPADPGGYRLELTLEPERSKSAEAAPRTE</sequence>
<proteinExistence type="predicted"/>
<keyword evidence="4" id="KW-1185">Reference proteome</keyword>
<evidence type="ECO:0000256" key="1">
    <source>
        <dbReference type="SAM" id="MobiDB-lite"/>
    </source>
</evidence>
<evidence type="ECO:0000313" key="4">
    <source>
        <dbReference type="Proteomes" id="UP000002402"/>
    </source>
</evidence>
<reference evidence="3 4" key="1">
    <citation type="journal article" date="2006" name="Proc. Natl. Acad. Sci. U.S.A.">
        <title>Evolution of sensory complexity recorded in a myxobacterial genome.</title>
        <authorList>
            <person name="Goldman B.S."/>
            <person name="Nierman W.C."/>
            <person name="Kaiser D."/>
            <person name="Slater S.C."/>
            <person name="Durkin A.S."/>
            <person name="Eisen J.A."/>
            <person name="Ronning C.M."/>
            <person name="Barbazuk W.B."/>
            <person name="Blanchard M."/>
            <person name="Field C."/>
            <person name="Halling C."/>
            <person name="Hinkle G."/>
            <person name="Iartchuk O."/>
            <person name="Kim H.S."/>
            <person name="Mackenzie C."/>
            <person name="Madupu R."/>
            <person name="Miller N."/>
            <person name="Shvartsbeyn A."/>
            <person name="Sullivan S.A."/>
            <person name="Vaudin M."/>
            <person name="Wiegand R."/>
            <person name="Kaplan H.B."/>
        </authorList>
    </citation>
    <scope>NUCLEOTIDE SEQUENCE [LARGE SCALE GENOMIC DNA]</scope>
    <source>
        <strain evidence="4">DK1622</strain>
    </source>
</reference>
<dbReference type="RefSeq" id="WP_011555764.1">
    <property type="nucleotide sequence ID" value="NC_008095.1"/>
</dbReference>
<feature type="compositionally biased region" description="Pro residues" evidence="1">
    <location>
        <begin position="160"/>
        <end position="169"/>
    </location>
</feature>
<dbReference type="Proteomes" id="UP000002402">
    <property type="component" value="Chromosome"/>
</dbReference>
<name>Q1D073_MYXXD</name>
<feature type="domain" description="Zinc finger/thioredoxin putative" evidence="2">
    <location>
        <begin position="1"/>
        <end position="36"/>
    </location>
</feature>
<dbReference type="STRING" id="246197.MXAN_5813"/>
<feature type="compositionally biased region" description="Low complexity" evidence="1">
    <location>
        <begin position="201"/>
        <end position="212"/>
    </location>
</feature>
<feature type="region of interest" description="Disordered" evidence="1">
    <location>
        <begin position="345"/>
        <end position="412"/>
    </location>
</feature>
<dbReference type="KEGG" id="mxa:MXAN_5813"/>
<dbReference type="Pfam" id="PF13717">
    <property type="entry name" value="Zn_ribbon_4"/>
    <property type="match status" value="1"/>
</dbReference>
<dbReference type="EnsemblBacteria" id="ABF87569">
    <property type="protein sequence ID" value="ABF87569"/>
    <property type="gene ID" value="MXAN_5813"/>
</dbReference>
<dbReference type="OrthoDB" id="5506264at2"/>
<feature type="compositionally biased region" description="Low complexity" evidence="1">
    <location>
        <begin position="289"/>
        <end position="298"/>
    </location>
</feature>
<gene>
    <name evidence="3" type="ordered locus">MXAN_5813</name>
</gene>
<dbReference type="HOGENOM" id="CLU_398340_0_0_7"/>
<evidence type="ECO:0000313" key="3">
    <source>
        <dbReference type="EMBL" id="ABF87569.1"/>
    </source>
</evidence>